<protein>
    <submittedName>
        <fullName evidence="1">Uncharacterized protein</fullName>
    </submittedName>
</protein>
<dbReference type="EMBL" id="BPLR01006340">
    <property type="protein sequence ID" value="GIY09191.1"/>
    <property type="molecule type" value="Genomic_DNA"/>
</dbReference>
<comment type="caution">
    <text evidence="1">The sequence shown here is derived from an EMBL/GenBank/DDBJ whole genome shotgun (WGS) entry which is preliminary data.</text>
</comment>
<reference evidence="1 2" key="1">
    <citation type="submission" date="2021-06" db="EMBL/GenBank/DDBJ databases">
        <title>Caerostris extrusa draft genome.</title>
        <authorList>
            <person name="Kono N."/>
            <person name="Arakawa K."/>
        </authorList>
    </citation>
    <scope>NUCLEOTIDE SEQUENCE [LARGE SCALE GENOMIC DNA]</scope>
</reference>
<dbReference type="AlphaFoldDB" id="A0AAV4QM77"/>
<name>A0AAV4QM77_CAEEX</name>
<keyword evidence="2" id="KW-1185">Reference proteome</keyword>
<evidence type="ECO:0000313" key="1">
    <source>
        <dbReference type="EMBL" id="GIY09191.1"/>
    </source>
</evidence>
<dbReference type="Proteomes" id="UP001054945">
    <property type="component" value="Unassembled WGS sequence"/>
</dbReference>
<proteinExistence type="predicted"/>
<sequence>MVQKISLNRVKLAEDNGFSKKFHIRFNQLSGNPTLFPSVISNFLRLKGDYGNRQFPKCQKKLSSGRKKPDKKRALGKYICLNS</sequence>
<gene>
    <name evidence="1" type="ORF">CEXT_574341</name>
</gene>
<evidence type="ECO:0000313" key="2">
    <source>
        <dbReference type="Proteomes" id="UP001054945"/>
    </source>
</evidence>
<organism evidence="1 2">
    <name type="scientific">Caerostris extrusa</name>
    <name type="common">Bark spider</name>
    <name type="synonym">Caerostris bankana</name>
    <dbReference type="NCBI Taxonomy" id="172846"/>
    <lineage>
        <taxon>Eukaryota</taxon>
        <taxon>Metazoa</taxon>
        <taxon>Ecdysozoa</taxon>
        <taxon>Arthropoda</taxon>
        <taxon>Chelicerata</taxon>
        <taxon>Arachnida</taxon>
        <taxon>Araneae</taxon>
        <taxon>Araneomorphae</taxon>
        <taxon>Entelegynae</taxon>
        <taxon>Araneoidea</taxon>
        <taxon>Araneidae</taxon>
        <taxon>Caerostris</taxon>
    </lineage>
</organism>
<accession>A0AAV4QM77</accession>